<reference evidence="1 2" key="1">
    <citation type="submission" date="2017-04" db="EMBL/GenBank/DDBJ databases">
        <title>Novel microbial lineages endemic to geothermal iron-oxide mats fill important gaps in the evolutionary history of Archaea.</title>
        <authorList>
            <person name="Jay Z.J."/>
            <person name="Beam J.P."/>
            <person name="Dlakic M."/>
            <person name="Rusch D.B."/>
            <person name="Kozubal M.A."/>
            <person name="Inskeep W.P."/>
        </authorList>
    </citation>
    <scope>NUCLEOTIDE SEQUENCE [LARGE SCALE GENOMIC DNA]</scope>
    <source>
        <strain evidence="1">BE_D</strain>
    </source>
</reference>
<comment type="caution">
    <text evidence="1">The sequence shown here is derived from an EMBL/GenBank/DDBJ whole genome shotgun (WGS) entry which is preliminary data.</text>
</comment>
<evidence type="ECO:0008006" key="3">
    <source>
        <dbReference type="Google" id="ProtNLM"/>
    </source>
</evidence>
<evidence type="ECO:0000313" key="2">
    <source>
        <dbReference type="Proteomes" id="UP000242015"/>
    </source>
</evidence>
<accession>A0A2R6CDC8</accession>
<proteinExistence type="predicted"/>
<dbReference type="Proteomes" id="UP000242015">
    <property type="component" value="Unassembled WGS sequence"/>
</dbReference>
<evidence type="ECO:0000313" key="1">
    <source>
        <dbReference type="EMBL" id="PSO08905.1"/>
    </source>
</evidence>
<gene>
    <name evidence="1" type="ORF">B9Q04_03120</name>
</gene>
<organism evidence="1 2">
    <name type="scientific">Candidatus Marsarchaeota G2 archaeon BE_D</name>
    <dbReference type="NCBI Taxonomy" id="1978158"/>
    <lineage>
        <taxon>Archaea</taxon>
        <taxon>Candidatus Marsarchaeota</taxon>
        <taxon>Candidatus Marsarchaeota group 2</taxon>
    </lineage>
</organism>
<dbReference type="AlphaFoldDB" id="A0A2R6CDC8"/>
<name>A0A2R6CDC8_9ARCH</name>
<sequence>MVRAGFQNHVYQTFGLRSSVERFFGYLKDRSRVFYNNINPKKTLFAPLVDFLQLFMHWYTTWR</sequence>
<dbReference type="EMBL" id="NEXF01000039">
    <property type="protein sequence ID" value="PSO08905.1"/>
    <property type="molecule type" value="Genomic_DNA"/>
</dbReference>
<protein>
    <recommendedName>
        <fullName evidence="3">Transposase DDE domain-containing protein</fullName>
    </recommendedName>
</protein>